<keyword evidence="4" id="KW-1185">Reference proteome</keyword>
<sequence>MPTRFHSPFHALSSVEDIHEHVFTGLLLVSDLGWLLLLPAVNPAMLIVTIAYCAHVAWTTDRVENPHESVFWIATLTWCTGNALWMANDFETDAPDGIPTVGHVSHVVSRCLLYAAGAVLAAGLAFELFYFVHLRHTPRFVEAAKGAAAALDDGGEAGDGGRSLSRNLSGKAVAFDGPAFLPNVLRVESHVEYEGVSHALWIAKDLCWWASVEIFPGRVFFQATTVAVATALLAHNVDAAVLTWRGGNLIGFVNQVTLLCWVSSFTIWCMGEVFWEKYEGDTTGDFTFLTKKPRHWLFLRWWASWVLTIGTVFFFGFWAIYAFVARVPGASGEDDDRYDRYDEGEGAAKEPPSPPASDDQPPPSETERLLPDLSDGVPDGVSDGSREGFGSERSRDW</sequence>
<dbReference type="InParanoid" id="C1DZ84"/>
<name>C1DZ84_MICCC</name>
<evidence type="ECO:0000256" key="2">
    <source>
        <dbReference type="SAM" id="Phobius"/>
    </source>
</evidence>
<proteinExistence type="predicted"/>
<protein>
    <submittedName>
        <fullName evidence="3">Uncharacterized protein</fullName>
    </submittedName>
</protein>
<feature type="compositionally biased region" description="Pro residues" evidence="1">
    <location>
        <begin position="351"/>
        <end position="364"/>
    </location>
</feature>
<feature type="transmembrane region" description="Helical" evidence="2">
    <location>
        <begin position="32"/>
        <end position="58"/>
    </location>
</feature>
<dbReference type="KEGG" id="mis:MICPUN_55680"/>
<feature type="transmembrane region" description="Helical" evidence="2">
    <location>
        <begin position="301"/>
        <end position="324"/>
    </location>
</feature>
<feature type="compositionally biased region" description="Basic and acidic residues" evidence="1">
    <location>
        <begin position="384"/>
        <end position="397"/>
    </location>
</feature>
<dbReference type="Proteomes" id="UP000002009">
    <property type="component" value="Chromosome 2"/>
</dbReference>
<dbReference type="AlphaFoldDB" id="C1DZ84"/>
<reference evidence="3 4" key="1">
    <citation type="journal article" date="2009" name="Science">
        <title>Green evolution and dynamic adaptations revealed by genomes of the marine picoeukaryotes Micromonas.</title>
        <authorList>
            <person name="Worden A.Z."/>
            <person name="Lee J.H."/>
            <person name="Mock T."/>
            <person name="Rouze P."/>
            <person name="Simmons M.P."/>
            <person name="Aerts A.L."/>
            <person name="Allen A.E."/>
            <person name="Cuvelier M.L."/>
            <person name="Derelle E."/>
            <person name="Everett M.V."/>
            <person name="Foulon E."/>
            <person name="Grimwood J."/>
            <person name="Gundlach H."/>
            <person name="Henrissat B."/>
            <person name="Napoli C."/>
            <person name="McDonald S.M."/>
            <person name="Parker M.S."/>
            <person name="Rombauts S."/>
            <person name="Salamov A."/>
            <person name="Von Dassow P."/>
            <person name="Badger J.H."/>
            <person name="Coutinho P.M."/>
            <person name="Demir E."/>
            <person name="Dubchak I."/>
            <person name="Gentemann C."/>
            <person name="Eikrem W."/>
            <person name="Gready J.E."/>
            <person name="John U."/>
            <person name="Lanier W."/>
            <person name="Lindquist E.A."/>
            <person name="Lucas S."/>
            <person name="Mayer K.F."/>
            <person name="Moreau H."/>
            <person name="Not F."/>
            <person name="Otillar R."/>
            <person name="Panaud O."/>
            <person name="Pangilinan J."/>
            <person name="Paulsen I."/>
            <person name="Piegu B."/>
            <person name="Poliakov A."/>
            <person name="Robbens S."/>
            <person name="Schmutz J."/>
            <person name="Toulza E."/>
            <person name="Wyss T."/>
            <person name="Zelensky A."/>
            <person name="Zhou K."/>
            <person name="Armbrust E.V."/>
            <person name="Bhattacharya D."/>
            <person name="Goodenough U.W."/>
            <person name="Van de Peer Y."/>
            <person name="Grigoriev I.V."/>
        </authorList>
    </citation>
    <scope>NUCLEOTIDE SEQUENCE [LARGE SCALE GENOMIC DNA]</scope>
    <source>
        <strain evidence="4">RCC299 / NOUM17</strain>
    </source>
</reference>
<dbReference type="RefSeq" id="XP_002499811.1">
    <property type="nucleotide sequence ID" value="XM_002499765.1"/>
</dbReference>
<keyword evidence="2" id="KW-0472">Membrane</keyword>
<accession>C1DZ84</accession>
<keyword evidence="2" id="KW-0812">Transmembrane</keyword>
<organism evidence="3 4">
    <name type="scientific">Micromonas commoda (strain RCC299 / NOUM17 / CCMP2709)</name>
    <name type="common">Picoplanktonic green alga</name>
    <dbReference type="NCBI Taxonomy" id="296587"/>
    <lineage>
        <taxon>Eukaryota</taxon>
        <taxon>Viridiplantae</taxon>
        <taxon>Chlorophyta</taxon>
        <taxon>Mamiellophyceae</taxon>
        <taxon>Mamiellales</taxon>
        <taxon>Mamiellaceae</taxon>
        <taxon>Micromonas</taxon>
    </lineage>
</organism>
<evidence type="ECO:0000256" key="1">
    <source>
        <dbReference type="SAM" id="MobiDB-lite"/>
    </source>
</evidence>
<gene>
    <name evidence="3" type="ORF">MICPUN_55680</name>
</gene>
<dbReference type="GeneID" id="8241496"/>
<feature type="transmembrane region" description="Helical" evidence="2">
    <location>
        <begin position="70"/>
        <end position="87"/>
    </location>
</feature>
<evidence type="ECO:0000313" key="4">
    <source>
        <dbReference type="Proteomes" id="UP000002009"/>
    </source>
</evidence>
<keyword evidence="2" id="KW-1133">Transmembrane helix</keyword>
<dbReference type="EMBL" id="CP001323">
    <property type="protein sequence ID" value="ACO61069.1"/>
    <property type="molecule type" value="Genomic_DNA"/>
</dbReference>
<feature type="transmembrane region" description="Helical" evidence="2">
    <location>
        <begin position="107"/>
        <end position="132"/>
    </location>
</feature>
<evidence type="ECO:0000313" key="3">
    <source>
        <dbReference type="EMBL" id="ACO61069.1"/>
    </source>
</evidence>
<feature type="region of interest" description="Disordered" evidence="1">
    <location>
        <begin position="335"/>
        <end position="397"/>
    </location>
</feature>
<feature type="compositionally biased region" description="Basic and acidic residues" evidence="1">
    <location>
        <begin position="337"/>
        <end position="348"/>
    </location>
</feature>